<accession>A0A1X2LRE2</accession>
<dbReference type="EMBL" id="NCXP01000028">
    <property type="protein sequence ID" value="OSC39087.1"/>
    <property type="molecule type" value="Genomic_DNA"/>
</dbReference>
<feature type="domain" description="ER-bound oxygenase mpaB/mpaB'/Rubber oxygenase catalytic" evidence="2">
    <location>
        <begin position="64"/>
        <end position="299"/>
    </location>
</feature>
<dbReference type="AlphaFoldDB" id="A0A1X2LRE2"/>
<dbReference type="PANTHER" id="PTHR36151:SF3">
    <property type="entry name" value="ER-BOUND OXYGENASE MPAB_MPAB'_RUBBER OXYGENASE CATALYTIC DOMAIN-CONTAINING PROTEIN"/>
    <property type="match status" value="1"/>
</dbReference>
<comment type="caution">
    <text evidence="3">The sequence shown here is derived from an EMBL/GenBank/DDBJ whole genome shotgun (WGS) entry which is preliminary data.</text>
</comment>
<evidence type="ECO:0000259" key="2">
    <source>
        <dbReference type="Pfam" id="PF09995"/>
    </source>
</evidence>
<name>A0A1X2LRE2_9MYCO</name>
<gene>
    <name evidence="3" type="ORF">B8W66_18255</name>
</gene>
<organism evidence="3 4">
    <name type="scientific">Mycobacterium decipiens</name>
    <dbReference type="NCBI Taxonomy" id="1430326"/>
    <lineage>
        <taxon>Bacteria</taxon>
        <taxon>Bacillati</taxon>
        <taxon>Actinomycetota</taxon>
        <taxon>Actinomycetes</taxon>
        <taxon>Mycobacteriales</taxon>
        <taxon>Mycobacteriaceae</taxon>
        <taxon>Mycobacterium</taxon>
    </lineage>
</organism>
<feature type="region of interest" description="Disordered" evidence="1">
    <location>
        <begin position="331"/>
        <end position="356"/>
    </location>
</feature>
<sequence>MTQDTSATCPLTSTTMETAVSFLGEAAGEAAMPTESDGLAGGCPVSPLGYESPPLPLGPASLTWRYFGDWRGMLQGPWAGSMQNMHPQLGAAVEDHSTFFRERWPRLLRSLYPIGGVVFDGDRAPTTGAEVRDYHITIKGVDAAGRRYHALNPDVFYWAHATFFVGTLHVAERFCGGLTEAQKRQLFDEHVQWYRMYGMSMRPVPATWEEFGDYWDHMCRNVLENNFAARAVLDLTELPKPPFAQRIPDWLWAVQRKLLAPFFVWLTVGLYDPPVRELMGYRWSRRDEWLHRRFGDVVRLVFAVVPFRFRKHPRARAGWDRASGRIPADAPLVQTPARNLPPPDERDNPMHYCPQV</sequence>
<evidence type="ECO:0000256" key="1">
    <source>
        <dbReference type="SAM" id="MobiDB-lite"/>
    </source>
</evidence>
<keyword evidence="4" id="KW-1185">Reference proteome</keyword>
<dbReference type="GO" id="GO:0016491">
    <property type="term" value="F:oxidoreductase activity"/>
    <property type="evidence" value="ECO:0007669"/>
    <property type="project" value="InterPro"/>
</dbReference>
<dbReference type="Pfam" id="PF09995">
    <property type="entry name" value="MPAB_Lcp_cat"/>
    <property type="match status" value="1"/>
</dbReference>
<evidence type="ECO:0000313" key="3">
    <source>
        <dbReference type="EMBL" id="OSC39087.1"/>
    </source>
</evidence>
<dbReference type="OrthoDB" id="3456672at2"/>
<dbReference type="RefSeq" id="WP_085326679.1">
    <property type="nucleotide sequence ID" value="NZ_NCXP01000028.1"/>
</dbReference>
<dbReference type="STRING" id="1430326.B8W66_18255"/>
<reference evidence="3 4" key="1">
    <citation type="submission" date="2017-04" db="EMBL/GenBank/DDBJ databases">
        <title>The new phylogeny of genus Mycobacterium.</title>
        <authorList>
            <person name="Tortoli E."/>
            <person name="Trovato A."/>
            <person name="Cirillo D.M."/>
        </authorList>
    </citation>
    <scope>NUCLEOTIDE SEQUENCE [LARGE SCALE GENOMIC DNA]</scope>
    <source>
        <strain evidence="3 4">TBL 1200985</strain>
    </source>
</reference>
<dbReference type="InterPro" id="IPR018713">
    <property type="entry name" value="MPAB/Lcp_cat_dom"/>
</dbReference>
<protein>
    <recommendedName>
        <fullName evidence="2">ER-bound oxygenase mpaB/mpaB'/Rubber oxygenase catalytic domain-containing protein</fullName>
    </recommendedName>
</protein>
<proteinExistence type="predicted"/>
<evidence type="ECO:0000313" key="4">
    <source>
        <dbReference type="Proteomes" id="UP000193247"/>
    </source>
</evidence>
<dbReference type="Proteomes" id="UP000193247">
    <property type="component" value="Unassembled WGS sequence"/>
</dbReference>
<dbReference type="PANTHER" id="PTHR36151">
    <property type="entry name" value="BLR2777 PROTEIN"/>
    <property type="match status" value="1"/>
</dbReference>